<dbReference type="Proteomes" id="UP000266841">
    <property type="component" value="Unassembled WGS sequence"/>
</dbReference>
<keyword evidence="3" id="KW-1185">Reference proteome</keyword>
<gene>
    <name evidence="2" type="ORF">THAOC_33035</name>
</gene>
<comment type="caution">
    <text evidence="2">The sequence shown here is derived from an EMBL/GenBank/DDBJ whole genome shotgun (WGS) entry which is preliminary data.</text>
</comment>
<sequence>MSVKPHLKGPFISCRIEIRLPDTEWSLDFANRESPFEYAQLPHYDEKKKQEAMRTRNYAVLDLIEAKKSFTTGEKNEAVLLSSAACSSSVLGFLEFLATPPPPQPRQTTSRSPPGRIRDCPMDSSSLHARTADASPSPQAPPHQPQTDSTVTAGPALGRSVERHHHHALFPTPRHLGPLRWWSWGEAPEAPKEKEKKKEEEEVRTLIVGGNDFTPGSSGGSGQRAVLSHQ</sequence>
<accession>K0R813</accession>
<organism evidence="2 3">
    <name type="scientific">Thalassiosira oceanica</name>
    <name type="common">Marine diatom</name>
    <dbReference type="NCBI Taxonomy" id="159749"/>
    <lineage>
        <taxon>Eukaryota</taxon>
        <taxon>Sar</taxon>
        <taxon>Stramenopiles</taxon>
        <taxon>Ochrophyta</taxon>
        <taxon>Bacillariophyta</taxon>
        <taxon>Coscinodiscophyceae</taxon>
        <taxon>Thalassiosirophycidae</taxon>
        <taxon>Thalassiosirales</taxon>
        <taxon>Thalassiosiraceae</taxon>
        <taxon>Thalassiosira</taxon>
    </lineage>
</organism>
<protein>
    <submittedName>
        <fullName evidence="2">Uncharacterized protein</fullName>
    </submittedName>
</protein>
<name>K0R813_THAOC</name>
<evidence type="ECO:0000313" key="2">
    <source>
        <dbReference type="EMBL" id="EJK48189.1"/>
    </source>
</evidence>
<evidence type="ECO:0000313" key="3">
    <source>
        <dbReference type="Proteomes" id="UP000266841"/>
    </source>
</evidence>
<feature type="region of interest" description="Disordered" evidence="1">
    <location>
        <begin position="188"/>
        <end position="230"/>
    </location>
</feature>
<feature type="compositionally biased region" description="Basic and acidic residues" evidence="1">
    <location>
        <begin position="189"/>
        <end position="204"/>
    </location>
</feature>
<feature type="region of interest" description="Disordered" evidence="1">
    <location>
        <begin position="97"/>
        <end position="154"/>
    </location>
</feature>
<evidence type="ECO:0000256" key="1">
    <source>
        <dbReference type="SAM" id="MobiDB-lite"/>
    </source>
</evidence>
<proteinExistence type="predicted"/>
<dbReference type="AlphaFoldDB" id="K0R813"/>
<reference evidence="2 3" key="1">
    <citation type="journal article" date="2012" name="Genome Biol.">
        <title>Genome and low-iron response of an oceanic diatom adapted to chronic iron limitation.</title>
        <authorList>
            <person name="Lommer M."/>
            <person name="Specht M."/>
            <person name="Roy A.S."/>
            <person name="Kraemer L."/>
            <person name="Andreson R."/>
            <person name="Gutowska M.A."/>
            <person name="Wolf J."/>
            <person name="Bergner S.V."/>
            <person name="Schilhabel M.B."/>
            <person name="Klostermeier U.C."/>
            <person name="Beiko R.G."/>
            <person name="Rosenstiel P."/>
            <person name="Hippler M."/>
            <person name="Laroche J."/>
        </authorList>
    </citation>
    <scope>NUCLEOTIDE SEQUENCE [LARGE SCALE GENOMIC DNA]</scope>
    <source>
        <strain evidence="2 3">CCMP1005</strain>
    </source>
</reference>
<dbReference type="EMBL" id="AGNL01046168">
    <property type="protein sequence ID" value="EJK48189.1"/>
    <property type="molecule type" value="Genomic_DNA"/>
</dbReference>